<feature type="domain" description="PPIase FKBP-type" evidence="11">
    <location>
        <begin position="6"/>
        <end position="93"/>
    </location>
</feature>
<dbReference type="GO" id="GO:0003755">
    <property type="term" value="F:peptidyl-prolyl cis-trans isomerase activity"/>
    <property type="evidence" value="ECO:0007669"/>
    <property type="project" value="UniProtKB-UniRule"/>
</dbReference>
<evidence type="ECO:0000256" key="3">
    <source>
        <dbReference type="ARBA" id="ARBA00006577"/>
    </source>
</evidence>
<keyword evidence="6" id="KW-0143">Chaperone</keyword>
<accession>A0A9D2IL51</accession>
<comment type="similarity">
    <text evidence="3 10">Belongs to the FKBP-type PPIase family.</text>
</comment>
<dbReference type="EMBL" id="DXCC01000002">
    <property type="protein sequence ID" value="HIZ14385.1"/>
    <property type="molecule type" value="Genomic_DNA"/>
</dbReference>
<evidence type="ECO:0000256" key="2">
    <source>
        <dbReference type="ARBA" id="ARBA00004496"/>
    </source>
</evidence>
<evidence type="ECO:0000313" key="12">
    <source>
        <dbReference type="EMBL" id="HIZ14385.1"/>
    </source>
</evidence>
<evidence type="ECO:0000256" key="4">
    <source>
        <dbReference type="ARBA" id="ARBA00022490"/>
    </source>
</evidence>
<dbReference type="Gene3D" id="3.10.50.40">
    <property type="match status" value="1"/>
</dbReference>
<comment type="subcellular location">
    <subcellularLocation>
        <location evidence="2">Cytoplasm</location>
    </subcellularLocation>
</comment>
<reference evidence="12" key="1">
    <citation type="journal article" date="2021" name="PeerJ">
        <title>Extensive microbial diversity within the chicken gut microbiome revealed by metagenomics and culture.</title>
        <authorList>
            <person name="Gilroy R."/>
            <person name="Ravi A."/>
            <person name="Getino M."/>
            <person name="Pursley I."/>
            <person name="Horton D.L."/>
            <person name="Alikhan N.F."/>
            <person name="Baker D."/>
            <person name="Gharbi K."/>
            <person name="Hall N."/>
            <person name="Watson M."/>
            <person name="Adriaenssens E.M."/>
            <person name="Foster-Nyarko E."/>
            <person name="Jarju S."/>
            <person name="Secka A."/>
            <person name="Antonio M."/>
            <person name="Oren A."/>
            <person name="Chaudhuri R.R."/>
            <person name="La Ragione R."/>
            <person name="Hildebrand F."/>
            <person name="Pallen M.J."/>
        </authorList>
    </citation>
    <scope>NUCLEOTIDE SEQUENCE</scope>
    <source>
        <strain evidence="12">ChiHjej11B10-19426</strain>
    </source>
</reference>
<name>A0A9D2IL51_9BACT</name>
<evidence type="ECO:0000259" key="11">
    <source>
        <dbReference type="PROSITE" id="PS50059"/>
    </source>
</evidence>
<sequence length="183" mass="19302">MKVEDKKFVTLSYTLTVEGQVADAATAEHPLGFVFGAGYLLPEFEKNIAGLGVGDTFAFTLTPEIGYGESNPDMIVVLPRETFAINGEVEEGLLTIGNQIPMMTNDGMQLLGRVVEVDGDKVKMDFNHPMAGKTLNFEGKIEGIREATEADYPHAHGGCSCGCGGECDDDCSGGSCGSGSCCC</sequence>
<protein>
    <recommendedName>
        <fullName evidence="10">Peptidyl-prolyl cis-trans isomerase</fullName>
        <ecNumber evidence="10">5.2.1.8</ecNumber>
    </recommendedName>
</protein>
<proteinExistence type="inferred from homology"/>
<dbReference type="PROSITE" id="PS50059">
    <property type="entry name" value="FKBP_PPIASE"/>
    <property type="match status" value="1"/>
</dbReference>
<keyword evidence="7 9" id="KW-0413">Isomerase</keyword>
<keyword evidence="5 9" id="KW-0697">Rotamase</keyword>
<evidence type="ECO:0000256" key="6">
    <source>
        <dbReference type="ARBA" id="ARBA00023186"/>
    </source>
</evidence>
<dbReference type="GO" id="GO:0042026">
    <property type="term" value="P:protein refolding"/>
    <property type="evidence" value="ECO:0007669"/>
    <property type="project" value="UniProtKB-ARBA"/>
</dbReference>
<dbReference type="EC" id="5.2.1.8" evidence="10"/>
<dbReference type="AlphaFoldDB" id="A0A9D2IL51"/>
<dbReference type="PANTHER" id="PTHR47861">
    <property type="entry name" value="FKBP-TYPE PEPTIDYL-PROLYL CIS-TRANS ISOMERASE SLYD"/>
    <property type="match status" value="1"/>
</dbReference>
<dbReference type="InterPro" id="IPR046357">
    <property type="entry name" value="PPIase_dom_sf"/>
</dbReference>
<evidence type="ECO:0000256" key="1">
    <source>
        <dbReference type="ARBA" id="ARBA00000971"/>
    </source>
</evidence>
<comment type="function">
    <text evidence="8">Also involved in hydrogenase metallocenter assembly, probably by participating in the nickel insertion step. This function in hydrogenase biosynthesis requires chaperone activity and the presence of the metal-binding domain, but not PPIase activity.</text>
</comment>
<evidence type="ECO:0000256" key="7">
    <source>
        <dbReference type="ARBA" id="ARBA00023235"/>
    </source>
</evidence>
<dbReference type="GO" id="GO:0005737">
    <property type="term" value="C:cytoplasm"/>
    <property type="evidence" value="ECO:0007669"/>
    <property type="project" value="UniProtKB-SubCell"/>
</dbReference>
<organism evidence="12 13">
    <name type="scientific">Candidatus Tidjanibacter faecipullorum</name>
    <dbReference type="NCBI Taxonomy" id="2838766"/>
    <lineage>
        <taxon>Bacteria</taxon>
        <taxon>Pseudomonadati</taxon>
        <taxon>Bacteroidota</taxon>
        <taxon>Bacteroidia</taxon>
        <taxon>Bacteroidales</taxon>
        <taxon>Rikenellaceae</taxon>
        <taxon>Tidjanibacter</taxon>
    </lineage>
</organism>
<evidence type="ECO:0000256" key="8">
    <source>
        <dbReference type="ARBA" id="ARBA00037071"/>
    </source>
</evidence>
<dbReference type="Pfam" id="PF00254">
    <property type="entry name" value="FKBP_C"/>
    <property type="match status" value="1"/>
</dbReference>
<evidence type="ECO:0000256" key="9">
    <source>
        <dbReference type="PROSITE-ProRule" id="PRU00277"/>
    </source>
</evidence>
<evidence type="ECO:0000313" key="13">
    <source>
        <dbReference type="Proteomes" id="UP000824014"/>
    </source>
</evidence>
<comment type="catalytic activity">
    <reaction evidence="1 9 10">
        <text>[protein]-peptidylproline (omega=180) = [protein]-peptidylproline (omega=0)</text>
        <dbReference type="Rhea" id="RHEA:16237"/>
        <dbReference type="Rhea" id="RHEA-COMP:10747"/>
        <dbReference type="Rhea" id="RHEA-COMP:10748"/>
        <dbReference type="ChEBI" id="CHEBI:83833"/>
        <dbReference type="ChEBI" id="CHEBI:83834"/>
        <dbReference type="EC" id="5.2.1.8"/>
    </reaction>
</comment>
<evidence type="ECO:0000256" key="10">
    <source>
        <dbReference type="RuleBase" id="RU003915"/>
    </source>
</evidence>
<evidence type="ECO:0000256" key="5">
    <source>
        <dbReference type="ARBA" id="ARBA00023110"/>
    </source>
</evidence>
<dbReference type="PANTHER" id="PTHR47861:SF3">
    <property type="entry name" value="FKBP-TYPE PEPTIDYL-PROLYL CIS-TRANS ISOMERASE SLYD"/>
    <property type="match status" value="1"/>
</dbReference>
<dbReference type="SUPFAM" id="SSF54534">
    <property type="entry name" value="FKBP-like"/>
    <property type="match status" value="1"/>
</dbReference>
<dbReference type="Proteomes" id="UP000824014">
    <property type="component" value="Unassembled WGS sequence"/>
</dbReference>
<dbReference type="InterPro" id="IPR001179">
    <property type="entry name" value="PPIase_FKBP_dom"/>
</dbReference>
<keyword evidence="4" id="KW-0963">Cytoplasm</keyword>
<gene>
    <name evidence="12" type="ORF">H9816_00495</name>
</gene>
<reference evidence="12" key="2">
    <citation type="submission" date="2021-04" db="EMBL/GenBank/DDBJ databases">
        <authorList>
            <person name="Gilroy R."/>
        </authorList>
    </citation>
    <scope>NUCLEOTIDE SEQUENCE</scope>
    <source>
        <strain evidence="12">ChiHjej11B10-19426</strain>
    </source>
</reference>
<comment type="caution">
    <text evidence="12">The sequence shown here is derived from an EMBL/GenBank/DDBJ whole genome shotgun (WGS) entry which is preliminary data.</text>
</comment>